<feature type="non-terminal residue" evidence="1">
    <location>
        <position position="1"/>
    </location>
</feature>
<organism evidence="1 2">
    <name type="scientific">Fimbriimonas ginsengisoli</name>
    <dbReference type="NCBI Taxonomy" id="1005039"/>
    <lineage>
        <taxon>Bacteria</taxon>
        <taxon>Bacillati</taxon>
        <taxon>Armatimonadota</taxon>
        <taxon>Fimbriimonadia</taxon>
        <taxon>Fimbriimonadales</taxon>
        <taxon>Fimbriimonadaceae</taxon>
        <taxon>Fimbriimonas</taxon>
    </lineage>
</organism>
<accession>A0A931LXB3</accession>
<reference evidence="1" key="1">
    <citation type="submission" date="2020-07" db="EMBL/GenBank/DDBJ databases">
        <title>Huge and variable diversity of episymbiotic CPR bacteria and DPANN archaea in groundwater ecosystems.</title>
        <authorList>
            <person name="He C.Y."/>
            <person name="Keren R."/>
            <person name="Whittaker M."/>
            <person name="Farag I.F."/>
            <person name="Doudna J."/>
            <person name="Cate J.H.D."/>
            <person name="Banfield J.F."/>
        </authorList>
    </citation>
    <scope>NUCLEOTIDE SEQUENCE</scope>
    <source>
        <strain evidence="1">NC_groundwater_17_Pr7_B-0.1um_64_12</strain>
    </source>
</reference>
<dbReference type="EMBL" id="JACOSL010000034">
    <property type="protein sequence ID" value="MBI1756550.1"/>
    <property type="molecule type" value="Genomic_DNA"/>
</dbReference>
<protein>
    <submittedName>
        <fullName evidence="1">Uncharacterized protein</fullName>
    </submittedName>
</protein>
<evidence type="ECO:0000313" key="2">
    <source>
        <dbReference type="Proteomes" id="UP000727962"/>
    </source>
</evidence>
<gene>
    <name evidence="1" type="ORF">HYR64_05530</name>
</gene>
<comment type="caution">
    <text evidence="1">The sequence shown here is derived from an EMBL/GenBank/DDBJ whole genome shotgun (WGS) entry which is preliminary data.</text>
</comment>
<sequence>LKKMSSTFEKELTGLGVDVDQMKKTLGNLGDRVTVLEKHRLPIDIGIDADLLALGGYSTSGVFGTTVDGRPTGVGRGGFSGATVGATRDLSVFHEAALNIASNNDTGPKFKATVVIGNMIGDGVDSNGGAAIGFAQSGLATGNSFGESTEDIYLQNASVSFDTSITSLNFGVEAGRIGYKISPYIFQRPDNSPYYENSRWDDHMWYWDGAKISLKMSNAKVDVFGGRDNLSNDSTPGNFEHMMPLVAGQFGPQFSPGNSRPWGFAGNGQSAQQHLGVAASLPIMSGGSLNLAYIWLQNNNSPANNGINGVNVYGGDLSFMAGMWDVKAGYAKSDLVSNTHNVVNTDNYAWWAGLGHDWQKWGANVAYKYISPQFGAPGDWGRVGAWWNPTDIKGVDANVHFDASPSVQLKASGGFYNGTGKTTQATAGLATNDRIQSIKIDLVDKLSATNEVSLGYETVSWTFKEPSSSGTPVERWYRLAFKHNMGSNAFFKLGWEISDYDSKAAVVNDSSNTFNTPWGSGTAKGGLISTQIGVKFNS</sequence>
<name>A0A931LXB3_FIMGI</name>
<dbReference type="AlphaFoldDB" id="A0A931LXB3"/>
<proteinExistence type="predicted"/>
<evidence type="ECO:0000313" key="1">
    <source>
        <dbReference type="EMBL" id="MBI1756550.1"/>
    </source>
</evidence>
<dbReference type="Proteomes" id="UP000727962">
    <property type="component" value="Unassembled WGS sequence"/>
</dbReference>
<dbReference type="SUPFAM" id="SSF56935">
    <property type="entry name" value="Porins"/>
    <property type="match status" value="1"/>
</dbReference>